<accession>A0A7J7JI31</accession>
<dbReference type="Proteomes" id="UP000593567">
    <property type="component" value="Unassembled WGS sequence"/>
</dbReference>
<dbReference type="EMBL" id="VXIV02002478">
    <property type="protein sequence ID" value="KAF6025271.1"/>
    <property type="molecule type" value="Genomic_DNA"/>
</dbReference>
<sequence length="80" mass="9552">MLTDKVFNRCLTFSGFYEDLVSHYIFYFHFHHWWGSFNKRLLCSLRSKGPGIQQLDDLRLHRSLYLIDLGGNIYITYATT</sequence>
<reference evidence="1" key="1">
    <citation type="submission" date="2020-06" db="EMBL/GenBank/DDBJ databases">
        <title>Draft genome of Bugula neritina, a colonial animal packing powerful symbionts and potential medicines.</title>
        <authorList>
            <person name="Rayko M."/>
        </authorList>
    </citation>
    <scope>NUCLEOTIDE SEQUENCE [LARGE SCALE GENOMIC DNA]</scope>
    <source>
        <strain evidence="1">Kwan_BN1</strain>
    </source>
</reference>
<proteinExistence type="predicted"/>
<gene>
    <name evidence="1" type="ORF">EB796_016417</name>
</gene>
<evidence type="ECO:0000313" key="1">
    <source>
        <dbReference type="EMBL" id="KAF6025271.1"/>
    </source>
</evidence>
<protein>
    <submittedName>
        <fullName evidence="1">Uncharacterized protein</fullName>
    </submittedName>
</protein>
<name>A0A7J7JI31_BUGNE</name>
<dbReference type="AlphaFoldDB" id="A0A7J7JI31"/>
<organism evidence="1 2">
    <name type="scientific">Bugula neritina</name>
    <name type="common">Brown bryozoan</name>
    <name type="synonym">Sertularia neritina</name>
    <dbReference type="NCBI Taxonomy" id="10212"/>
    <lineage>
        <taxon>Eukaryota</taxon>
        <taxon>Metazoa</taxon>
        <taxon>Spiralia</taxon>
        <taxon>Lophotrochozoa</taxon>
        <taxon>Bryozoa</taxon>
        <taxon>Gymnolaemata</taxon>
        <taxon>Cheilostomatida</taxon>
        <taxon>Flustrina</taxon>
        <taxon>Buguloidea</taxon>
        <taxon>Bugulidae</taxon>
        <taxon>Bugula</taxon>
    </lineage>
</organism>
<evidence type="ECO:0000313" key="2">
    <source>
        <dbReference type="Proteomes" id="UP000593567"/>
    </source>
</evidence>
<keyword evidence="2" id="KW-1185">Reference proteome</keyword>
<comment type="caution">
    <text evidence="1">The sequence shown here is derived from an EMBL/GenBank/DDBJ whole genome shotgun (WGS) entry which is preliminary data.</text>
</comment>